<evidence type="ECO:0000313" key="7">
    <source>
        <dbReference type="WBParaSite" id="BXY_0721400.1"/>
    </source>
</evidence>
<accession>A0A1I7S2I5</accession>
<evidence type="ECO:0000256" key="2">
    <source>
        <dbReference type="SAM" id="Phobius"/>
    </source>
</evidence>
<evidence type="ECO:0000313" key="4">
    <source>
        <dbReference type="EMBL" id="CAD5230852.1"/>
    </source>
</evidence>
<dbReference type="WBParaSite" id="BXY_0721400.1">
    <property type="protein sequence ID" value="BXY_0721400.1"/>
    <property type="gene ID" value="BXY_0721400"/>
</dbReference>
<feature type="compositionally biased region" description="Basic and acidic residues" evidence="1">
    <location>
        <begin position="92"/>
        <end position="107"/>
    </location>
</feature>
<feature type="transmembrane region" description="Helical" evidence="2">
    <location>
        <begin position="57"/>
        <end position="82"/>
    </location>
</feature>
<dbReference type="Proteomes" id="UP000582659">
    <property type="component" value="Unassembled WGS sequence"/>
</dbReference>
<dbReference type="Proteomes" id="UP000659654">
    <property type="component" value="Unassembled WGS sequence"/>
</dbReference>
<evidence type="ECO:0000256" key="1">
    <source>
        <dbReference type="SAM" id="MobiDB-lite"/>
    </source>
</evidence>
<name>A0A1I7S2I5_BURXY</name>
<dbReference type="OrthoDB" id="10536818at2759"/>
<feature type="region of interest" description="Disordered" evidence="1">
    <location>
        <begin position="92"/>
        <end position="122"/>
    </location>
</feature>
<dbReference type="EMBL" id="CAJFDI010000005">
    <property type="protein sequence ID" value="CAD5230852.1"/>
    <property type="molecule type" value="Genomic_DNA"/>
</dbReference>
<reference evidence="7" key="1">
    <citation type="submission" date="2016-11" db="UniProtKB">
        <authorList>
            <consortium name="WormBaseParasite"/>
        </authorList>
    </citation>
    <scope>IDENTIFICATION</scope>
</reference>
<sequence length="122" mass="13858">MAGIFFLIFVCLTGYVLLANGRSIEIENTHIIVNHGNSTLSPGEESLKKHVEHFFDMVFGFLKTGSVIVAVLLFLLIQYLGYKVMKYIGRKSDEKKARKKQSEKIPMEEVSVETPVPHIQKF</sequence>
<evidence type="ECO:0000256" key="3">
    <source>
        <dbReference type="SAM" id="SignalP"/>
    </source>
</evidence>
<keyword evidence="2" id="KW-0472">Membrane</keyword>
<keyword evidence="3" id="KW-0732">Signal</keyword>
<keyword evidence="6" id="KW-1185">Reference proteome</keyword>
<dbReference type="EMBL" id="CAJFCV020000005">
    <property type="protein sequence ID" value="CAG9121932.1"/>
    <property type="molecule type" value="Genomic_DNA"/>
</dbReference>
<reference evidence="4" key="2">
    <citation type="submission" date="2020-09" db="EMBL/GenBank/DDBJ databases">
        <authorList>
            <person name="Kikuchi T."/>
        </authorList>
    </citation>
    <scope>NUCLEOTIDE SEQUENCE</scope>
    <source>
        <strain evidence="4">Ka4C1</strain>
    </source>
</reference>
<organism evidence="5 7">
    <name type="scientific">Bursaphelenchus xylophilus</name>
    <name type="common">Pinewood nematode worm</name>
    <name type="synonym">Aphelenchoides xylophilus</name>
    <dbReference type="NCBI Taxonomy" id="6326"/>
    <lineage>
        <taxon>Eukaryota</taxon>
        <taxon>Metazoa</taxon>
        <taxon>Ecdysozoa</taxon>
        <taxon>Nematoda</taxon>
        <taxon>Chromadorea</taxon>
        <taxon>Rhabditida</taxon>
        <taxon>Tylenchina</taxon>
        <taxon>Tylenchomorpha</taxon>
        <taxon>Aphelenchoidea</taxon>
        <taxon>Aphelenchoididae</taxon>
        <taxon>Bursaphelenchus</taxon>
    </lineage>
</organism>
<evidence type="ECO:0000313" key="6">
    <source>
        <dbReference type="Proteomes" id="UP000659654"/>
    </source>
</evidence>
<gene>
    <name evidence="4" type="ORF">BXYJ_LOCUS11188</name>
</gene>
<dbReference type="Proteomes" id="UP000095284">
    <property type="component" value="Unplaced"/>
</dbReference>
<keyword evidence="2" id="KW-1133">Transmembrane helix</keyword>
<protein>
    <submittedName>
        <fullName evidence="4">(pine wood nematode) hypothetical protein</fullName>
    </submittedName>
</protein>
<dbReference type="AlphaFoldDB" id="A0A1I7S2I5"/>
<feature type="chain" id="PRO_5035359701" evidence="3">
    <location>
        <begin position="22"/>
        <end position="122"/>
    </location>
</feature>
<feature type="signal peptide" evidence="3">
    <location>
        <begin position="1"/>
        <end position="21"/>
    </location>
</feature>
<proteinExistence type="predicted"/>
<keyword evidence="2" id="KW-0812">Transmembrane</keyword>
<evidence type="ECO:0000313" key="5">
    <source>
        <dbReference type="Proteomes" id="UP000095284"/>
    </source>
</evidence>